<evidence type="ECO:0000313" key="1">
    <source>
        <dbReference type="EMBL" id="KAG8635687.1"/>
    </source>
</evidence>
<organism evidence="1 2">
    <name type="scientific">Manihot esculenta</name>
    <name type="common">Cassava</name>
    <name type="synonym">Jatropha manihot</name>
    <dbReference type="NCBI Taxonomy" id="3983"/>
    <lineage>
        <taxon>Eukaryota</taxon>
        <taxon>Viridiplantae</taxon>
        <taxon>Streptophyta</taxon>
        <taxon>Embryophyta</taxon>
        <taxon>Tracheophyta</taxon>
        <taxon>Spermatophyta</taxon>
        <taxon>Magnoliopsida</taxon>
        <taxon>eudicotyledons</taxon>
        <taxon>Gunneridae</taxon>
        <taxon>Pentapetalae</taxon>
        <taxon>rosids</taxon>
        <taxon>fabids</taxon>
        <taxon>Malpighiales</taxon>
        <taxon>Euphorbiaceae</taxon>
        <taxon>Crotonoideae</taxon>
        <taxon>Manihoteae</taxon>
        <taxon>Manihot</taxon>
    </lineage>
</organism>
<keyword evidence="2" id="KW-1185">Reference proteome</keyword>
<proteinExistence type="predicted"/>
<sequence>MTRSLIVSQEMKNGEELKDFKEEVRKTNKENNMILEELRSYMVKMMAEKLAKKKNKEASSGKSWKSLSQSRGQQSPLSAGNRVNLQTNSRDNRGLVPNPNIMLITEGMQSLLPKLELYNFIACRLLMDKADAWFHDWNKGEGHSWEEFERAICNGFGEQGLEEVIEEFNRNIAFKELSVRMERHIPKLKEGYFLSSFVGGLKDEIRLMRNRRRKREK</sequence>
<dbReference type="EMBL" id="CM004402">
    <property type="protein sequence ID" value="KAG8635687.1"/>
    <property type="molecule type" value="Genomic_DNA"/>
</dbReference>
<reference evidence="2" key="1">
    <citation type="journal article" date="2016" name="Nat. Biotechnol.">
        <title>Sequencing wild and cultivated cassava and related species reveals extensive interspecific hybridization and genetic diversity.</title>
        <authorList>
            <person name="Bredeson J.V."/>
            <person name="Lyons J.B."/>
            <person name="Prochnik S.E."/>
            <person name="Wu G.A."/>
            <person name="Ha C.M."/>
            <person name="Edsinger-Gonzales E."/>
            <person name="Grimwood J."/>
            <person name="Schmutz J."/>
            <person name="Rabbi I.Y."/>
            <person name="Egesi C."/>
            <person name="Nauluvula P."/>
            <person name="Lebot V."/>
            <person name="Ndunguru J."/>
            <person name="Mkamilo G."/>
            <person name="Bart R.S."/>
            <person name="Setter T.L."/>
            <person name="Gleadow R.M."/>
            <person name="Kulakow P."/>
            <person name="Ferguson M.E."/>
            <person name="Rounsley S."/>
            <person name="Rokhsar D.S."/>
        </authorList>
    </citation>
    <scope>NUCLEOTIDE SEQUENCE [LARGE SCALE GENOMIC DNA]</scope>
    <source>
        <strain evidence="2">cv. AM560-2</strain>
    </source>
</reference>
<dbReference type="Proteomes" id="UP000091857">
    <property type="component" value="Chromosome 16"/>
</dbReference>
<evidence type="ECO:0000313" key="2">
    <source>
        <dbReference type="Proteomes" id="UP000091857"/>
    </source>
</evidence>
<gene>
    <name evidence="1" type="ORF">MANES_16G054026v8</name>
</gene>
<protein>
    <submittedName>
        <fullName evidence="1">Uncharacterized protein</fullName>
    </submittedName>
</protein>
<name>A0ACB7G605_MANES</name>
<accession>A0ACB7G605</accession>
<comment type="caution">
    <text evidence="1">The sequence shown here is derived from an EMBL/GenBank/DDBJ whole genome shotgun (WGS) entry which is preliminary data.</text>
</comment>